<accession>A0A1I1UE66</accession>
<dbReference type="Gene3D" id="1.25.40.10">
    <property type="entry name" value="Tetratricopeptide repeat domain"/>
    <property type="match status" value="1"/>
</dbReference>
<evidence type="ECO:0000313" key="3">
    <source>
        <dbReference type="EMBL" id="SFD68994.1"/>
    </source>
</evidence>
<dbReference type="AlphaFoldDB" id="A0A1I1UE66"/>
<proteinExistence type="predicted"/>
<dbReference type="Proteomes" id="UP000198611">
    <property type="component" value="Unassembled WGS sequence"/>
</dbReference>
<gene>
    <name evidence="3" type="ORF">SAMN05660831_02122</name>
</gene>
<keyword evidence="2" id="KW-0732">Signal</keyword>
<protein>
    <recommendedName>
        <fullName evidence="5">Tetratricopeptide repeat-containing protein</fullName>
    </recommendedName>
</protein>
<organism evidence="3 4">
    <name type="scientific">Thiohalospira halophila DSM 15071</name>
    <dbReference type="NCBI Taxonomy" id="1123397"/>
    <lineage>
        <taxon>Bacteria</taxon>
        <taxon>Pseudomonadati</taxon>
        <taxon>Pseudomonadota</taxon>
        <taxon>Gammaproteobacteria</taxon>
        <taxon>Thiohalospirales</taxon>
        <taxon>Thiohalospiraceae</taxon>
        <taxon>Thiohalospira</taxon>
    </lineage>
</organism>
<name>A0A1I1UE66_9GAMM</name>
<dbReference type="STRING" id="1123397.SAMN05660831_02122"/>
<feature type="region of interest" description="Disordered" evidence="1">
    <location>
        <begin position="566"/>
        <end position="593"/>
    </location>
</feature>
<keyword evidence="4" id="KW-1185">Reference proteome</keyword>
<feature type="signal peptide" evidence="2">
    <location>
        <begin position="1"/>
        <end position="33"/>
    </location>
</feature>
<evidence type="ECO:0000256" key="2">
    <source>
        <dbReference type="SAM" id="SignalP"/>
    </source>
</evidence>
<dbReference type="RefSeq" id="WP_093428753.1">
    <property type="nucleotide sequence ID" value="NZ_FOMJ01000007.1"/>
</dbReference>
<evidence type="ECO:0008006" key="5">
    <source>
        <dbReference type="Google" id="ProtNLM"/>
    </source>
</evidence>
<dbReference type="SUPFAM" id="SSF48452">
    <property type="entry name" value="TPR-like"/>
    <property type="match status" value="1"/>
</dbReference>
<feature type="chain" id="PRO_5011594823" description="Tetratricopeptide repeat-containing protein" evidence="2">
    <location>
        <begin position="34"/>
        <end position="593"/>
    </location>
</feature>
<evidence type="ECO:0000313" key="4">
    <source>
        <dbReference type="Proteomes" id="UP000198611"/>
    </source>
</evidence>
<dbReference type="OrthoDB" id="5790761at2"/>
<dbReference type="EMBL" id="FOMJ01000007">
    <property type="protein sequence ID" value="SFD68994.1"/>
    <property type="molecule type" value="Genomic_DNA"/>
</dbReference>
<dbReference type="InterPro" id="IPR011990">
    <property type="entry name" value="TPR-like_helical_dom_sf"/>
</dbReference>
<sequence>MGQRRANQPVGARPRGAAAILVAALFVGTPAAATDLDQVEALAGEGALELATALIQRHQPARENAPGAWRRWEGRRLALLERREAWTDLVARIDTYPRTGLDPDFRRQADDHLARALTRLERGEALAALAFRRLWLGEPPAADEVTIWQRRLVTAWRLSDRPAAALATLQRLRMPPTSGPDQRAALLLELDQPEAALRAIDEAETATPALRLLAELRAGRREAAEVAGAARSAAAEAESREAARLRRLLAHVTTDPAQRAAALARLLALGPDVSLPGIPAATADDLWAAWREQGRVVANRRGLLFGDHDAWLAAAAESPAREKRALLATLAREASDPEARSEAHRRLAITLLEANDGRLLERLYTEAAAFGDADAIPRPIRYTLADRFVDAGRLEEAGRLFIGLEPPSRGDATTWRLRQARVLVLAGEADAGAEALHALLDEAASLEQQTLDRALQIAFDLQGAGAHAEALILFDRLYRRARQPRTEREIRFWMGESHRERGDHAAAAAAYLRAARHIPDDLDDPWVETAYYRAARSLARGGFTDDARALYQRLLQATEGSRREALLRNELRRLGQEGEHRQGQRQEGPGRGE</sequence>
<evidence type="ECO:0000256" key="1">
    <source>
        <dbReference type="SAM" id="MobiDB-lite"/>
    </source>
</evidence>
<reference evidence="3 4" key="1">
    <citation type="submission" date="2016-10" db="EMBL/GenBank/DDBJ databases">
        <authorList>
            <person name="de Groot N.N."/>
        </authorList>
    </citation>
    <scope>NUCLEOTIDE SEQUENCE [LARGE SCALE GENOMIC DNA]</scope>
    <source>
        <strain evidence="3 4">HL3</strain>
    </source>
</reference>